<dbReference type="PANTHER" id="PTHR43155">
    <property type="entry name" value="CYCLIC DI-GMP PHOSPHODIESTERASE PA4108-RELATED"/>
    <property type="match status" value="1"/>
</dbReference>
<accession>A0A519BJA5</accession>
<evidence type="ECO:0000259" key="1">
    <source>
        <dbReference type="PROSITE" id="PS51832"/>
    </source>
</evidence>
<comment type="caution">
    <text evidence="2">The sequence shown here is derived from an EMBL/GenBank/DDBJ whole genome shotgun (WGS) entry which is preliminary data.</text>
</comment>
<evidence type="ECO:0000313" key="3">
    <source>
        <dbReference type="Proteomes" id="UP000316562"/>
    </source>
</evidence>
<dbReference type="PROSITE" id="PS51832">
    <property type="entry name" value="HD_GYP"/>
    <property type="match status" value="1"/>
</dbReference>
<dbReference type="EMBL" id="SGBC01000001">
    <property type="protein sequence ID" value="RZD17350.1"/>
    <property type="molecule type" value="Genomic_DNA"/>
</dbReference>
<dbReference type="SUPFAM" id="SSF109604">
    <property type="entry name" value="HD-domain/PDEase-like"/>
    <property type="match status" value="1"/>
</dbReference>
<reference evidence="2 3" key="1">
    <citation type="journal article" date="2019" name="ISME J.">
        <title>Insights into ecological role of a new deltaproteobacterial order Candidatus Acidulodesulfobacterales by metagenomics and metatranscriptomics.</title>
        <authorList>
            <person name="Tan S."/>
            <person name="Liu J."/>
            <person name="Fang Y."/>
            <person name="Hedlund B.P."/>
            <person name="Lian Z.H."/>
            <person name="Huang L.Y."/>
            <person name="Li J.T."/>
            <person name="Huang L.N."/>
            <person name="Li W.J."/>
            <person name="Jiang H.C."/>
            <person name="Dong H.L."/>
            <person name="Shu W.S."/>
        </authorList>
    </citation>
    <scope>NUCLEOTIDE SEQUENCE [LARGE SCALE GENOMIC DNA]</scope>
    <source>
        <strain evidence="2">AP2</strain>
    </source>
</reference>
<feature type="domain" description="HD-GYP" evidence="1">
    <location>
        <begin position="127"/>
        <end position="322"/>
    </location>
</feature>
<evidence type="ECO:0000313" key="2">
    <source>
        <dbReference type="EMBL" id="RZD17350.1"/>
    </source>
</evidence>
<organism evidence="2 3">
    <name type="scientific">Acididesulfobacter guangdongensis</name>
    <dbReference type="NCBI Taxonomy" id="2597225"/>
    <lineage>
        <taxon>Bacteria</taxon>
        <taxon>Deltaproteobacteria</taxon>
        <taxon>Candidatus Acidulodesulfobacterales</taxon>
        <taxon>Candidatus Acididesulfobacter</taxon>
    </lineage>
</organism>
<dbReference type="CDD" id="cd00077">
    <property type="entry name" value="HDc"/>
    <property type="match status" value="1"/>
</dbReference>
<dbReference type="InterPro" id="IPR003607">
    <property type="entry name" value="HD/PDEase_dom"/>
</dbReference>
<dbReference type="Gene3D" id="1.10.3210.10">
    <property type="entry name" value="Hypothetical protein af1432"/>
    <property type="match status" value="1"/>
</dbReference>
<dbReference type="Pfam" id="PF13487">
    <property type="entry name" value="HD_5"/>
    <property type="match status" value="1"/>
</dbReference>
<dbReference type="PANTHER" id="PTHR43155:SF2">
    <property type="entry name" value="CYCLIC DI-GMP PHOSPHODIESTERASE PA4108"/>
    <property type="match status" value="1"/>
</dbReference>
<dbReference type="InterPro" id="IPR037522">
    <property type="entry name" value="HD_GYP_dom"/>
</dbReference>
<sequence>MQKENYLPIIIESLVFGKNSDYPLYIKTGDRYVLYRSKALIFSNNDVLRLKNNGVCNLYIKQEDKRTYDADMIEHMKNITSADNKSFEDKAVSIYNYSKIYAQYIMTTGNIKDVKEQLKQVIETMVEYILMSELALVNIIHMSQHDAGEVGHGMNVSIYAMTLAGRLGFSNKVSLYEIGLAGLVHDIGKIKISQQLLQKQNLTEEELNEIKKHPIYSKEILIENEVDNDNIINAVIEHHEASNGTGYPYGKMEENISAFGKILIVVNMFDSLTRELPYKIKLEKKDALNNMMLHRELYNNAFLKEFVLLMKESGEKSKLITDINFIS</sequence>
<name>A0A519BJA5_ACIG2</name>
<protein>
    <submittedName>
        <fullName evidence="2">HD domain-containing protein</fullName>
    </submittedName>
</protein>
<proteinExistence type="predicted"/>
<dbReference type="Proteomes" id="UP000316562">
    <property type="component" value="Unassembled WGS sequence"/>
</dbReference>
<gene>
    <name evidence="2" type="ORF">EVJ46_03730</name>
</gene>
<dbReference type="AlphaFoldDB" id="A0A519BJA5"/>